<organism evidence="2">
    <name type="scientific">hydrothermal vent metagenome</name>
    <dbReference type="NCBI Taxonomy" id="652676"/>
    <lineage>
        <taxon>unclassified sequences</taxon>
        <taxon>metagenomes</taxon>
        <taxon>ecological metagenomes</taxon>
    </lineage>
</organism>
<protein>
    <recommendedName>
        <fullName evidence="1">SnoaL-like domain-containing protein</fullName>
    </recommendedName>
</protein>
<dbReference type="CDD" id="cd00531">
    <property type="entry name" value="NTF2_like"/>
    <property type="match status" value="1"/>
</dbReference>
<evidence type="ECO:0000259" key="1">
    <source>
        <dbReference type="Pfam" id="PF12680"/>
    </source>
</evidence>
<sequence length="132" mass="14461">MNPELGAALVLDDVINRYLACYNARDIDGMLDCVTEDVVFENISNTGQSMRLDGRDMMRQVAELSGNAFSYRRQRLVNIVSGGGKAAAEIEFEGKAAVDLPNGIKSGETVKVRGASFFEFRGNLLCRIADYS</sequence>
<dbReference type="EMBL" id="CZQD01000038">
    <property type="protein sequence ID" value="CUS57235.1"/>
    <property type="molecule type" value="Genomic_DNA"/>
</dbReference>
<feature type="domain" description="SnoaL-like" evidence="1">
    <location>
        <begin position="16"/>
        <end position="127"/>
    </location>
</feature>
<dbReference type="SUPFAM" id="SSF54427">
    <property type="entry name" value="NTF2-like"/>
    <property type="match status" value="1"/>
</dbReference>
<name>A0A160TZM4_9ZZZZ</name>
<dbReference type="InterPro" id="IPR037401">
    <property type="entry name" value="SnoaL-like"/>
</dbReference>
<dbReference type="InterPro" id="IPR032710">
    <property type="entry name" value="NTF2-like_dom_sf"/>
</dbReference>
<reference evidence="2" key="1">
    <citation type="submission" date="2015-10" db="EMBL/GenBank/DDBJ databases">
        <authorList>
            <person name="Gilbert D.G."/>
        </authorList>
    </citation>
    <scope>NUCLEOTIDE SEQUENCE</scope>
</reference>
<proteinExistence type="predicted"/>
<dbReference type="Pfam" id="PF12680">
    <property type="entry name" value="SnoaL_2"/>
    <property type="match status" value="1"/>
</dbReference>
<evidence type="ECO:0000313" key="2">
    <source>
        <dbReference type="EMBL" id="CUS57235.1"/>
    </source>
</evidence>
<gene>
    <name evidence="2" type="ORF">MGWOODY_Hyp838</name>
</gene>
<accession>A0A160TZM4</accession>
<dbReference type="Gene3D" id="3.10.450.50">
    <property type="match status" value="1"/>
</dbReference>
<dbReference type="AlphaFoldDB" id="A0A160TZM4"/>